<dbReference type="RefSeq" id="WP_133868263.1">
    <property type="nucleotide sequence ID" value="NZ_SOAU01000001.1"/>
</dbReference>
<dbReference type="Pfam" id="PF03781">
    <property type="entry name" value="FGE-sulfatase"/>
    <property type="match status" value="1"/>
</dbReference>
<dbReference type="InterPro" id="IPR005532">
    <property type="entry name" value="SUMF_dom"/>
</dbReference>
<evidence type="ECO:0000259" key="5">
    <source>
        <dbReference type="Pfam" id="PF12867"/>
    </source>
</evidence>
<keyword evidence="1" id="KW-0560">Oxidoreductase</keyword>
<accession>A0A4R7HXQ0</accession>
<dbReference type="AlphaFoldDB" id="A0A4R7HXQ0"/>
<dbReference type="NCBIfam" id="TIGR03440">
    <property type="entry name" value="egtB_TIGR03440"/>
    <property type="match status" value="1"/>
</dbReference>
<dbReference type="InterPro" id="IPR016187">
    <property type="entry name" value="CTDL_fold"/>
</dbReference>
<dbReference type="InterPro" id="IPR017806">
    <property type="entry name" value="EgtB"/>
</dbReference>
<evidence type="ECO:0000259" key="4">
    <source>
        <dbReference type="Pfam" id="PF03781"/>
    </source>
</evidence>
<dbReference type="Proteomes" id="UP000294558">
    <property type="component" value="Unassembled WGS sequence"/>
</dbReference>
<evidence type="ECO:0000256" key="3">
    <source>
        <dbReference type="ARBA" id="ARBA00037882"/>
    </source>
</evidence>
<evidence type="ECO:0000313" key="7">
    <source>
        <dbReference type="Proteomes" id="UP000294558"/>
    </source>
</evidence>
<evidence type="ECO:0000256" key="1">
    <source>
        <dbReference type="ARBA" id="ARBA00023002"/>
    </source>
</evidence>
<dbReference type="OrthoDB" id="9768004at2"/>
<dbReference type="InterPro" id="IPR051043">
    <property type="entry name" value="Sulfatase_Mod_Factor_Kinase"/>
</dbReference>
<dbReference type="PANTHER" id="PTHR23150:SF36">
    <property type="entry name" value="HERCYNINE OXYGENASE"/>
    <property type="match status" value="1"/>
</dbReference>
<dbReference type="GO" id="GO:0052699">
    <property type="term" value="P:ergothioneine biosynthetic process"/>
    <property type="evidence" value="ECO:0007669"/>
    <property type="project" value="InterPro"/>
</dbReference>
<dbReference type="SUPFAM" id="SSF56436">
    <property type="entry name" value="C-type lectin-like"/>
    <property type="match status" value="1"/>
</dbReference>
<dbReference type="InterPro" id="IPR042095">
    <property type="entry name" value="SUMF_sf"/>
</dbReference>
<feature type="domain" description="Sulfatase-modifying factor enzyme-like" evidence="4">
    <location>
        <begin position="182"/>
        <end position="315"/>
    </location>
</feature>
<gene>
    <name evidence="6" type="ORF">BDK89_1424</name>
</gene>
<dbReference type="PANTHER" id="PTHR23150">
    <property type="entry name" value="SULFATASE MODIFYING FACTOR 1, 2"/>
    <property type="match status" value="1"/>
</dbReference>
<keyword evidence="2" id="KW-0408">Iron</keyword>
<dbReference type="Gene3D" id="3.90.1580.10">
    <property type="entry name" value="paralog of FGE (formylglycine-generating enzyme)"/>
    <property type="match status" value="1"/>
</dbReference>
<name>A0A4R7HXQ0_9ACTN</name>
<dbReference type="InterPro" id="IPR024775">
    <property type="entry name" value="DinB-like"/>
</dbReference>
<feature type="domain" description="DinB-like" evidence="5">
    <location>
        <begin position="11"/>
        <end position="144"/>
    </location>
</feature>
<proteinExistence type="predicted"/>
<evidence type="ECO:0000313" key="6">
    <source>
        <dbReference type="EMBL" id="TDT15845.1"/>
    </source>
</evidence>
<keyword evidence="7" id="KW-1185">Reference proteome</keyword>
<protein>
    <submittedName>
        <fullName evidence="6">Ergothioneine biosynthesis protein EgtB</fullName>
    </submittedName>
</protein>
<evidence type="ECO:0000256" key="2">
    <source>
        <dbReference type="ARBA" id="ARBA00023004"/>
    </source>
</evidence>
<comment type="pathway">
    <text evidence="3">Amino-acid biosynthesis; ergothioneine biosynthesis.</text>
</comment>
<comment type="caution">
    <text evidence="6">The sequence shown here is derived from an EMBL/GenBank/DDBJ whole genome shotgun (WGS) entry which is preliminary data.</text>
</comment>
<organism evidence="6 7">
    <name type="scientific">Ilumatobacter fluminis</name>
    <dbReference type="NCBI Taxonomy" id="467091"/>
    <lineage>
        <taxon>Bacteria</taxon>
        <taxon>Bacillati</taxon>
        <taxon>Actinomycetota</taxon>
        <taxon>Acidimicrobiia</taxon>
        <taxon>Acidimicrobiales</taxon>
        <taxon>Ilumatobacteraceae</taxon>
        <taxon>Ilumatobacter</taxon>
    </lineage>
</organism>
<sequence length="421" mass="47183">MLTAAAARDRFAATRGLTELLAAPLSPEDQTVQSMPDVSPTKWHRAHVTWFFETFVLDRFADGYEAYDEAYRMLFNSYYEGVGPKFSRARRGLLSRPGANEVGKYREFVDAAMDDLLAGATDDDTDLLTLVELGVHHEQQHQELLLMDIKHVLSIDPQGAVYRPDAVDRSVTSPLTWTDCDPGGQVEVGHDGDGFHFDNESPRHTVFLEPFRIADRLVTAGEWAAFIADGGYERHELWLSDGWHIVGEQGWTAPLYWEAYGDSWIVHTLGGPREIIDGEPVCHVSHFEADAYARWAGARLPTEFEWEYAATRHGRAADAGRPFDVERLQPRAAAGTDSLEQLYGECWQWTSSAYLPYPRFRTAPGAVGEYNGKFMSGQMVLRGSGAYTPTGHARPTYRNFFPARNRWMVSGVRLAADIADA</sequence>
<dbReference type="EMBL" id="SOAU01000001">
    <property type="protein sequence ID" value="TDT15845.1"/>
    <property type="molecule type" value="Genomic_DNA"/>
</dbReference>
<dbReference type="Pfam" id="PF12867">
    <property type="entry name" value="DinB_2"/>
    <property type="match status" value="1"/>
</dbReference>
<reference evidence="6 7" key="1">
    <citation type="submission" date="2019-03" db="EMBL/GenBank/DDBJ databases">
        <title>Sequencing the genomes of 1000 actinobacteria strains.</title>
        <authorList>
            <person name="Klenk H.-P."/>
        </authorList>
    </citation>
    <scope>NUCLEOTIDE SEQUENCE [LARGE SCALE GENOMIC DNA]</scope>
    <source>
        <strain evidence="6 7">DSM 18936</strain>
    </source>
</reference>